<evidence type="ECO:0000256" key="1">
    <source>
        <dbReference type="SAM" id="MobiDB-lite"/>
    </source>
</evidence>
<feature type="compositionally biased region" description="Low complexity" evidence="1">
    <location>
        <begin position="11"/>
        <end position="22"/>
    </location>
</feature>
<reference evidence="2" key="1">
    <citation type="submission" date="2022-07" db="EMBL/GenBank/DDBJ databases">
        <title>Genome analysis of Parmales, a sister group of diatoms, reveals the evolutionary specialization of diatoms from phago-mixotrophs to photoautotrophs.</title>
        <authorList>
            <person name="Ban H."/>
            <person name="Sato S."/>
            <person name="Yoshikawa S."/>
            <person name="Kazumasa Y."/>
            <person name="Nakamura Y."/>
            <person name="Ichinomiya M."/>
            <person name="Saitoh K."/>
            <person name="Sato N."/>
            <person name="Blanc-Mathieu R."/>
            <person name="Endo H."/>
            <person name="Kuwata A."/>
            <person name="Ogata H."/>
        </authorList>
    </citation>
    <scope>NUCLEOTIDE SEQUENCE</scope>
</reference>
<feature type="region of interest" description="Disordered" evidence="1">
    <location>
        <begin position="1039"/>
        <end position="1076"/>
    </location>
</feature>
<evidence type="ECO:0000313" key="3">
    <source>
        <dbReference type="Proteomes" id="UP001165082"/>
    </source>
</evidence>
<keyword evidence="3" id="KW-1185">Reference proteome</keyword>
<dbReference type="OrthoDB" id="2192888at2759"/>
<dbReference type="Gene3D" id="1.25.10.10">
    <property type="entry name" value="Leucine-rich Repeat Variant"/>
    <property type="match status" value="1"/>
</dbReference>
<feature type="region of interest" description="Disordered" evidence="1">
    <location>
        <begin position="1095"/>
        <end position="1123"/>
    </location>
</feature>
<sequence length="1123" mass="122956">MSSFEDALRGQAQPPQNPTPQNLEMSAVLSAMLSTLESQGSPITPSTFFYIVLTTLTSSQSPTTPWGSLFKALTLTISQAPPEIITSNTKGFAAWIASFKSPSPSVTRSLITLVSKWLAVDYNAGLGSTITGYLGSVTPKTRKHAVASVRDSLTSSPGFRSTFNAWVVETLSSNAAGPGFYRQLRLSAALIDAGTVIAIVRKGENDDIGQEGYGLVGEWLSGLEESKQGVQVVQVLLKHFTSLKSQSLLHYTTALTSFYFPPPPSPLTTAANTVVLEILLKLTTDEERTICRVGIQRISPSPSDSESSISKILAKPLLGKGEAEVVKTLGYYSTRCETIPASAAKFLADKINEGPNNALKRTCKETMKQIISRFGAHTVAETVNIVSLFKGKNRPQVLDCFRNVDSDAKSSLEYVKDVLLPLARNLDRESKMENKTESEATFKKSMVVEVWNLIVPFFKDAREADRGIAEVVLISVMKAMNDQTYHLIPVCCEIIKHAGNRFGGAIECKGKVLAGLFGIGEGKEEAAVGETVKSWVQETKAPTAKIFRKLLQKLLISLSPPYDAAKTATIGHLLVMLDGILPGLEKEEDYQLVYRTIKNVIRTGTCGKRCFKILAVLLLMDKVKDLTDVKTLITETMMTSDVASRCERLKCLTIVVDNLDESRAQDKGFIPEVCGEVLLCLKDSNKGVRERAYECLVKMSDKRENITDFFQILMAALGAKTPHMRSAAVMGLSRIVFERRECEVTRGLVGNILDVVILLFKEEAREVIKAVVGFVRIAVAGMDKDDLEQRLENVVEGLMKWNTGKDRFRAKIKIILKKLIRNYGAERVNGYVPKEDERLIRHIRKVEERERRKKDRGVLEDDEDYDYDEMMDENEVGSRGGKTLMTGMTGRTGMTGMTGASSVMSGASKATGKSARSNASKVTSVNGKLIGGVKIAKDGDGDVVDMLDAGKNVKWVGDEDGYDEFGDEDSDGDEVMEFDDMGRLVVGDGMGGDGMDGLDEEGVRGEVNDLIAAAKSKEEMGKNASGASGGFGGMMKYEKAKEKAEENSRKRRRVDAANAPGARFKSKKAGGDVKRKGQKYEPYAYIPLDGKQYTKKHRGKAVENMGHVVKGKGSKKGKRKNRD</sequence>
<feature type="compositionally biased region" description="Basic and acidic residues" evidence="1">
    <location>
        <begin position="1039"/>
        <end position="1048"/>
    </location>
</feature>
<gene>
    <name evidence="2" type="ORF">TrRE_jg3366</name>
</gene>
<feature type="compositionally biased region" description="Basic residues" evidence="1">
    <location>
        <begin position="1109"/>
        <end position="1123"/>
    </location>
</feature>
<evidence type="ECO:0000313" key="2">
    <source>
        <dbReference type="EMBL" id="GMH70373.1"/>
    </source>
</evidence>
<comment type="caution">
    <text evidence="2">The sequence shown here is derived from an EMBL/GenBank/DDBJ whole genome shotgun (WGS) entry which is preliminary data.</text>
</comment>
<dbReference type="InterPro" id="IPR011989">
    <property type="entry name" value="ARM-like"/>
</dbReference>
<dbReference type="Proteomes" id="UP001165082">
    <property type="component" value="Unassembled WGS sequence"/>
</dbReference>
<dbReference type="PANTHER" id="PTHR48287:SF1">
    <property type="entry name" value="ARM REPEAT SUPERFAMILY PROTEIN"/>
    <property type="match status" value="1"/>
</dbReference>
<feature type="region of interest" description="Disordered" evidence="1">
    <location>
        <begin position="1"/>
        <end position="22"/>
    </location>
</feature>
<dbReference type="SUPFAM" id="SSF48371">
    <property type="entry name" value="ARM repeat"/>
    <property type="match status" value="2"/>
</dbReference>
<proteinExistence type="predicted"/>
<name>A0A9W7AJP6_9STRA</name>
<evidence type="ECO:0008006" key="4">
    <source>
        <dbReference type="Google" id="ProtNLM"/>
    </source>
</evidence>
<protein>
    <recommendedName>
        <fullName evidence="4">Ribosomal RNA-processing protein 12-like conserved domain-containing protein</fullName>
    </recommendedName>
</protein>
<organism evidence="2 3">
    <name type="scientific">Triparma retinervis</name>
    <dbReference type="NCBI Taxonomy" id="2557542"/>
    <lineage>
        <taxon>Eukaryota</taxon>
        <taxon>Sar</taxon>
        <taxon>Stramenopiles</taxon>
        <taxon>Ochrophyta</taxon>
        <taxon>Bolidophyceae</taxon>
        <taxon>Parmales</taxon>
        <taxon>Triparmaceae</taxon>
        <taxon>Triparma</taxon>
    </lineage>
</organism>
<dbReference type="InterPro" id="IPR016024">
    <property type="entry name" value="ARM-type_fold"/>
</dbReference>
<dbReference type="EMBL" id="BRXZ01001404">
    <property type="protein sequence ID" value="GMH70373.1"/>
    <property type="molecule type" value="Genomic_DNA"/>
</dbReference>
<accession>A0A9W7AJP6</accession>
<dbReference type="InterPro" id="IPR052087">
    <property type="entry name" value="RRP12"/>
</dbReference>
<dbReference type="AlphaFoldDB" id="A0A9W7AJP6"/>
<dbReference type="PANTHER" id="PTHR48287">
    <property type="entry name" value="ARM REPEAT SUPERFAMILY PROTEIN"/>
    <property type="match status" value="1"/>
</dbReference>